<evidence type="ECO:0000259" key="1">
    <source>
        <dbReference type="Pfam" id="PF13456"/>
    </source>
</evidence>
<sequence length="204" mass="22300">MHAFNKAMESSAVFYVPISMEFLIFETCFISESKITCKSGSCIWSECGVVDAALDKSKDIFSLGVVARDRTGKLLWAGAKCFNGFIDAETAETLAILDGVHLAISENLNPVIVESDTVNAINLCLGNSLSRCEVDNIAQVIHDFNRESTNNISLCFSPRSCNLVAHGVARWPLGSGSSIFWITSFPYWLCKLIRDDGCVNLSVV</sequence>
<dbReference type="OrthoDB" id="947756at2759"/>
<dbReference type="InterPro" id="IPR036397">
    <property type="entry name" value="RNaseH_sf"/>
</dbReference>
<proteinExistence type="predicted"/>
<evidence type="ECO:0000313" key="2">
    <source>
        <dbReference type="EMBL" id="TXG56118.1"/>
    </source>
</evidence>
<comment type="caution">
    <text evidence="2">The sequence shown here is derived from an EMBL/GenBank/DDBJ whole genome shotgun (WGS) entry which is preliminary data.</text>
</comment>
<dbReference type="Proteomes" id="UP000323000">
    <property type="component" value="Chromosome 8"/>
</dbReference>
<dbReference type="Gene3D" id="3.30.420.10">
    <property type="entry name" value="Ribonuclease H-like superfamily/Ribonuclease H"/>
    <property type="match status" value="1"/>
</dbReference>
<dbReference type="InterPro" id="IPR002156">
    <property type="entry name" value="RNaseH_domain"/>
</dbReference>
<dbReference type="AlphaFoldDB" id="A0A5C7HH69"/>
<dbReference type="Pfam" id="PF13456">
    <property type="entry name" value="RVT_3"/>
    <property type="match status" value="1"/>
</dbReference>
<dbReference type="PANTHER" id="PTHR47074:SF11">
    <property type="entry name" value="REVERSE TRANSCRIPTASE-LIKE PROTEIN"/>
    <property type="match status" value="1"/>
</dbReference>
<reference evidence="3" key="1">
    <citation type="journal article" date="2019" name="Gigascience">
        <title>De novo genome assembly of the endangered Acer yangbiense, a plant species with extremely small populations endemic to Yunnan Province, China.</title>
        <authorList>
            <person name="Yang J."/>
            <person name="Wariss H.M."/>
            <person name="Tao L."/>
            <person name="Zhang R."/>
            <person name="Yun Q."/>
            <person name="Hollingsworth P."/>
            <person name="Dao Z."/>
            <person name="Luo G."/>
            <person name="Guo H."/>
            <person name="Ma Y."/>
            <person name="Sun W."/>
        </authorList>
    </citation>
    <scope>NUCLEOTIDE SEQUENCE [LARGE SCALE GENOMIC DNA]</scope>
    <source>
        <strain evidence="3">cv. Malutang</strain>
    </source>
</reference>
<protein>
    <recommendedName>
        <fullName evidence="1">RNase H type-1 domain-containing protein</fullName>
    </recommendedName>
</protein>
<dbReference type="InterPro" id="IPR044730">
    <property type="entry name" value="RNase_H-like_dom_plant"/>
</dbReference>
<dbReference type="CDD" id="cd06222">
    <property type="entry name" value="RNase_H_like"/>
    <property type="match status" value="1"/>
</dbReference>
<name>A0A5C7HH69_9ROSI</name>
<dbReference type="EMBL" id="VAHF01000008">
    <property type="protein sequence ID" value="TXG56118.1"/>
    <property type="molecule type" value="Genomic_DNA"/>
</dbReference>
<dbReference type="PANTHER" id="PTHR47074">
    <property type="entry name" value="BNAC02G40300D PROTEIN"/>
    <property type="match status" value="1"/>
</dbReference>
<keyword evidence="3" id="KW-1185">Reference proteome</keyword>
<evidence type="ECO:0000313" key="3">
    <source>
        <dbReference type="Proteomes" id="UP000323000"/>
    </source>
</evidence>
<feature type="domain" description="RNase H type-1" evidence="1">
    <location>
        <begin position="50"/>
        <end position="171"/>
    </location>
</feature>
<dbReference type="GO" id="GO:0003676">
    <property type="term" value="F:nucleic acid binding"/>
    <property type="evidence" value="ECO:0007669"/>
    <property type="project" value="InterPro"/>
</dbReference>
<dbReference type="GO" id="GO:0004523">
    <property type="term" value="F:RNA-DNA hybrid ribonuclease activity"/>
    <property type="evidence" value="ECO:0007669"/>
    <property type="project" value="InterPro"/>
</dbReference>
<accession>A0A5C7HH69</accession>
<gene>
    <name evidence="2" type="ORF">EZV62_017431</name>
</gene>
<organism evidence="2 3">
    <name type="scientific">Acer yangbiense</name>
    <dbReference type="NCBI Taxonomy" id="1000413"/>
    <lineage>
        <taxon>Eukaryota</taxon>
        <taxon>Viridiplantae</taxon>
        <taxon>Streptophyta</taxon>
        <taxon>Embryophyta</taxon>
        <taxon>Tracheophyta</taxon>
        <taxon>Spermatophyta</taxon>
        <taxon>Magnoliopsida</taxon>
        <taxon>eudicotyledons</taxon>
        <taxon>Gunneridae</taxon>
        <taxon>Pentapetalae</taxon>
        <taxon>rosids</taxon>
        <taxon>malvids</taxon>
        <taxon>Sapindales</taxon>
        <taxon>Sapindaceae</taxon>
        <taxon>Hippocastanoideae</taxon>
        <taxon>Acereae</taxon>
        <taxon>Acer</taxon>
    </lineage>
</organism>
<dbReference type="InterPro" id="IPR052929">
    <property type="entry name" value="RNase_H-like_EbsB-rel"/>
</dbReference>